<dbReference type="Proteomes" id="UP001202328">
    <property type="component" value="Unassembled WGS sequence"/>
</dbReference>
<proteinExistence type="predicted"/>
<keyword evidence="2" id="KW-1185">Reference proteome</keyword>
<evidence type="ECO:0000313" key="1">
    <source>
        <dbReference type="EMBL" id="KAI3960926.1"/>
    </source>
</evidence>
<name>A0AAD4XZP5_9MAGN</name>
<reference evidence="1" key="1">
    <citation type="submission" date="2022-04" db="EMBL/GenBank/DDBJ databases">
        <title>A functionally conserved STORR gene fusion in Papaver species that diverged 16.8 million years ago.</title>
        <authorList>
            <person name="Catania T."/>
        </authorList>
    </citation>
    <scope>NUCLEOTIDE SEQUENCE</scope>
    <source>
        <strain evidence="1">S-188037</strain>
    </source>
</reference>
<dbReference type="EMBL" id="JAJJMB010000835">
    <property type="protein sequence ID" value="KAI3960926.1"/>
    <property type="molecule type" value="Genomic_DNA"/>
</dbReference>
<dbReference type="AlphaFoldDB" id="A0AAD4XZP5"/>
<accession>A0AAD4XZP5</accession>
<gene>
    <name evidence="1" type="ORF">MKW98_019127</name>
</gene>
<sequence>MPDGDLEMKEKWRRKKEGREIWIQFGDFGIHFKGRTYNNGLFQLIAVSINTGPRIFPPLIAFSDVPIHRLSSLISLLGKIICSRIAASNPRDTHRVVLNIFDVHSGKVMRDSKGSADEFASGGAGGVSGVSWPVFSIALFVPKLVGANQPAKSNSGTRISSVSTGKAMETTLWLRLIVGNILWQQKSNGIPLEDMLQLLLLLHELENGFNIWSFDRKLLYRRSKIDEDPTGRYAATAVTSIHEMKNGFNTYRPPRDHTSMSFCGAQGHHLSCLLKRKKKYRYTRLRTKMPESKGSNRYIAPFGIQSKPAR</sequence>
<comment type="caution">
    <text evidence="1">The sequence shown here is derived from an EMBL/GenBank/DDBJ whole genome shotgun (WGS) entry which is preliminary data.</text>
</comment>
<organism evidence="1 2">
    <name type="scientific">Papaver atlanticum</name>
    <dbReference type="NCBI Taxonomy" id="357466"/>
    <lineage>
        <taxon>Eukaryota</taxon>
        <taxon>Viridiplantae</taxon>
        <taxon>Streptophyta</taxon>
        <taxon>Embryophyta</taxon>
        <taxon>Tracheophyta</taxon>
        <taxon>Spermatophyta</taxon>
        <taxon>Magnoliopsida</taxon>
        <taxon>Ranunculales</taxon>
        <taxon>Papaveraceae</taxon>
        <taxon>Papaveroideae</taxon>
        <taxon>Papaver</taxon>
    </lineage>
</organism>
<protein>
    <submittedName>
        <fullName evidence="1">Uncharacterized protein</fullName>
    </submittedName>
</protein>
<evidence type="ECO:0000313" key="2">
    <source>
        <dbReference type="Proteomes" id="UP001202328"/>
    </source>
</evidence>